<gene>
    <name evidence="2" type="ORF">GPA24_17080</name>
</gene>
<reference evidence="2 3" key="1">
    <citation type="submission" date="2019-12" db="EMBL/GenBank/DDBJ databases">
        <title>Comparative genomics gives insights into the taxonomy of the Azoarcus-Aromatoleum group and reveals separate origins of nif in the plant-associated Azoarcus and non-plant-associated Aromatoleum sub-groups.</title>
        <authorList>
            <person name="Lafos M."/>
            <person name="Maluk M."/>
            <person name="Batista M."/>
            <person name="Junghare M."/>
            <person name="Carmona M."/>
            <person name="Faoro H."/>
            <person name="Cruz L.M."/>
            <person name="Battistoni F."/>
            <person name="De Souza E."/>
            <person name="Pedrosa F."/>
            <person name="Chen W.-M."/>
            <person name="Poole P.S."/>
            <person name="Dixon R.A."/>
            <person name="James E.K."/>
        </authorList>
    </citation>
    <scope>NUCLEOTIDE SEQUENCE [LARGE SCALE GENOMIC DNA]</scope>
    <source>
        <strain evidence="2 3">PbN1</strain>
    </source>
</reference>
<dbReference type="PRINTS" id="PR00598">
    <property type="entry name" value="HTHMARR"/>
</dbReference>
<protein>
    <submittedName>
        <fullName evidence="2">MarR family transcriptional regulator</fullName>
    </submittedName>
</protein>
<dbReference type="InterPro" id="IPR036390">
    <property type="entry name" value="WH_DNA-bd_sf"/>
</dbReference>
<dbReference type="PROSITE" id="PS50995">
    <property type="entry name" value="HTH_MARR_2"/>
    <property type="match status" value="1"/>
</dbReference>
<organism evidence="2 3">
    <name type="scientific">Aromatoleum bremense</name>
    <dbReference type="NCBI Taxonomy" id="76115"/>
    <lineage>
        <taxon>Bacteria</taxon>
        <taxon>Pseudomonadati</taxon>
        <taxon>Pseudomonadota</taxon>
        <taxon>Betaproteobacteria</taxon>
        <taxon>Rhodocyclales</taxon>
        <taxon>Rhodocyclaceae</taxon>
        <taxon>Aromatoleum</taxon>
    </lineage>
</organism>
<feature type="domain" description="HTH marR-type" evidence="1">
    <location>
        <begin position="6"/>
        <end position="139"/>
    </location>
</feature>
<evidence type="ECO:0000313" key="2">
    <source>
        <dbReference type="EMBL" id="NMG17217.1"/>
    </source>
</evidence>
<evidence type="ECO:0000259" key="1">
    <source>
        <dbReference type="PROSITE" id="PS50995"/>
    </source>
</evidence>
<dbReference type="Proteomes" id="UP000633943">
    <property type="component" value="Unassembled WGS sequence"/>
</dbReference>
<dbReference type="InterPro" id="IPR000835">
    <property type="entry name" value="HTH_MarR-typ"/>
</dbReference>
<proteinExistence type="predicted"/>
<dbReference type="RefSeq" id="WP_169203756.1">
    <property type="nucleotide sequence ID" value="NZ_CP059467.1"/>
</dbReference>
<name>A0ABX1NZ13_9RHOO</name>
<dbReference type="Pfam" id="PF12802">
    <property type="entry name" value="MarR_2"/>
    <property type="match status" value="1"/>
</dbReference>
<keyword evidence="3" id="KW-1185">Reference proteome</keyword>
<sequence length="139" mass="16052">MESKKKKSLRQLLLMRSEWFEERVFSGAATKGYGFVTPAMVRLFAHMGRRPVSIPELARRLSISRQAVHVTIHEAMRHGVVEFEECAFDKRMKLVKFSDAGLRMLAVAESTMDSVQQELEARIGKKDVESLRRILEKTW</sequence>
<dbReference type="InterPro" id="IPR036388">
    <property type="entry name" value="WH-like_DNA-bd_sf"/>
</dbReference>
<dbReference type="Gene3D" id="1.10.10.10">
    <property type="entry name" value="Winged helix-like DNA-binding domain superfamily/Winged helix DNA-binding domain"/>
    <property type="match status" value="1"/>
</dbReference>
<accession>A0ABX1NZ13</accession>
<dbReference type="EMBL" id="WTVP01000064">
    <property type="protein sequence ID" value="NMG17217.1"/>
    <property type="molecule type" value="Genomic_DNA"/>
</dbReference>
<evidence type="ECO:0000313" key="3">
    <source>
        <dbReference type="Proteomes" id="UP000633943"/>
    </source>
</evidence>
<comment type="caution">
    <text evidence="2">The sequence shown here is derived from an EMBL/GenBank/DDBJ whole genome shotgun (WGS) entry which is preliminary data.</text>
</comment>
<dbReference type="SUPFAM" id="SSF46785">
    <property type="entry name" value="Winged helix' DNA-binding domain"/>
    <property type="match status" value="1"/>
</dbReference>